<name>A0ABS1PSH3_9ACTN</name>
<gene>
    <name evidence="1" type="ORF">JK364_23730</name>
</gene>
<proteinExistence type="predicted"/>
<evidence type="ECO:0000313" key="1">
    <source>
        <dbReference type="EMBL" id="MBL1115385.1"/>
    </source>
</evidence>
<reference evidence="1 2" key="1">
    <citation type="submission" date="2021-01" db="EMBL/GenBank/DDBJ databases">
        <title>WGS of actinomycetes isolated from Thailand.</title>
        <authorList>
            <person name="Thawai C."/>
        </authorList>
    </citation>
    <scope>NUCLEOTIDE SEQUENCE [LARGE SCALE GENOMIC DNA]</scope>
    <source>
        <strain evidence="1 2">CA3R110</strain>
    </source>
</reference>
<sequence length="120" mass="14029">MHSHIDDLLVPALLARYLDDGYIREQTRLTLPLRIFNYAEKAVFEREWNEVAWQCRGLVIDHQGRILARRRRAVRRGGAHVLDRRDQNMGLCVPLKAIFKKEFGQWLSTSARVSTRRSTA</sequence>
<keyword evidence="2" id="KW-1185">Reference proteome</keyword>
<dbReference type="RefSeq" id="WP_201853177.1">
    <property type="nucleotide sequence ID" value="NZ_JAERRG010000009.1"/>
</dbReference>
<comment type="caution">
    <text evidence="1">The sequence shown here is derived from an EMBL/GenBank/DDBJ whole genome shotgun (WGS) entry which is preliminary data.</text>
</comment>
<dbReference type="Proteomes" id="UP000621510">
    <property type="component" value="Unassembled WGS sequence"/>
</dbReference>
<dbReference type="EMBL" id="JAERRG010000009">
    <property type="protein sequence ID" value="MBL1115385.1"/>
    <property type="molecule type" value="Genomic_DNA"/>
</dbReference>
<accession>A0ABS1PSH3</accession>
<evidence type="ECO:0000313" key="2">
    <source>
        <dbReference type="Proteomes" id="UP000621510"/>
    </source>
</evidence>
<protein>
    <submittedName>
        <fullName evidence="1">Uncharacterized protein</fullName>
    </submittedName>
</protein>
<organism evidence="1 2">
    <name type="scientific">Streptomyces endocoffeicus</name>
    <dbReference type="NCBI Taxonomy" id="2898945"/>
    <lineage>
        <taxon>Bacteria</taxon>
        <taxon>Bacillati</taxon>
        <taxon>Actinomycetota</taxon>
        <taxon>Actinomycetes</taxon>
        <taxon>Kitasatosporales</taxon>
        <taxon>Streptomycetaceae</taxon>
        <taxon>Streptomyces</taxon>
    </lineage>
</organism>